<dbReference type="PANTHER" id="PTHR22854:SF2">
    <property type="entry name" value="INDOLE-3-GLYCEROL-PHOSPHATE SYNTHASE"/>
    <property type="match status" value="1"/>
</dbReference>
<dbReference type="InterPro" id="IPR011060">
    <property type="entry name" value="RibuloseP-bd_barrel"/>
</dbReference>
<keyword evidence="5" id="KW-0210">Decarboxylase</keyword>
<keyword evidence="8" id="KW-0456">Lyase</keyword>
<evidence type="ECO:0000256" key="8">
    <source>
        <dbReference type="ARBA" id="ARBA00023239"/>
    </source>
</evidence>
<dbReference type="RefSeq" id="WP_155074234.1">
    <property type="nucleotide sequence ID" value="NZ_WIXO01000002.1"/>
</dbReference>
<dbReference type="EC" id="4.1.1.48" evidence="3"/>
<dbReference type="EMBL" id="WIXO01000002">
    <property type="protein sequence ID" value="MTE22510.1"/>
    <property type="molecule type" value="Genomic_DNA"/>
</dbReference>
<feature type="domain" description="Indole-3-glycerol phosphate synthase" evidence="10">
    <location>
        <begin position="23"/>
        <end position="253"/>
    </location>
</feature>
<keyword evidence="12" id="KW-1185">Reference proteome</keyword>
<feature type="region of interest" description="Disordered" evidence="9">
    <location>
        <begin position="1"/>
        <end position="25"/>
    </location>
</feature>
<dbReference type="Gene3D" id="3.20.20.70">
    <property type="entry name" value="Aldolase class I"/>
    <property type="match status" value="1"/>
</dbReference>
<dbReference type="OrthoDB" id="9804217at2"/>
<gene>
    <name evidence="11" type="ORF">F0L17_26125</name>
</gene>
<proteinExistence type="predicted"/>
<dbReference type="UniPathway" id="UPA00035">
    <property type="reaction ID" value="UER00043"/>
</dbReference>
<dbReference type="SUPFAM" id="SSF51366">
    <property type="entry name" value="Ribulose-phoshate binding barrel"/>
    <property type="match status" value="1"/>
</dbReference>
<dbReference type="AlphaFoldDB" id="A0A6G2BJT5"/>
<comment type="catalytic activity">
    <reaction evidence="1">
        <text>1-(2-carboxyphenylamino)-1-deoxy-D-ribulose 5-phosphate + H(+) = (1S,2R)-1-C-(indol-3-yl)glycerol 3-phosphate + CO2 + H2O</text>
        <dbReference type="Rhea" id="RHEA:23476"/>
        <dbReference type="ChEBI" id="CHEBI:15377"/>
        <dbReference type="ChEBI" id="CHEBI:15378"/>
        <dbReference type="ChEBI" id="CHEBI:16526"/>
        <dbReference type="ChEBI" id="CHEBI:58613"/>
        <dbReference type="ChEBI" id="CHEBI:58866"/>
        <dbReference type="EC" id="4.1.1.48"/>
    </reaction>
</comment>
<keyword evidence="4" id="KW-0028">Amino-acid biosynthesis</keyword>
<dbReference type="InterPro" id="IPR013798">
    <property type="entry name" value="Indole-3-glycerol_P_synth_dom"/>
</dbReference>
<comment type="caution">
    <text evidence="11">The sequence shown here is derived from an EMBL/GenBank/DDBJ whole genome shotgun (WGS) entry which is preliminary data.</text>
</comment>
<evidence type="ECO:0000313" key="11">
    <source>
        <dbReference type="EMBL" id="MTE22510.1"/>
    </source>
</evidence>
<comment type="pathway">
    <text evidence="2">Amino-acid biosynthesis; L-tryptophan biosynthesis; L-tryptophan from chorismate: step 4/5.</text>
</comment>
<dbReference type="Pfam" id="PF00218">
    <property type="entry name" value="IGPS"/>
    <property type="match status" value="1"/>
</dbReference>
<keyword evidence="6" id="KW-0822">Tryptophan biosynthesis</keyword>
<reference evidence="11 12" key="1">
    <citation type="submission" date="2019-11" db="EMBL/GenBank/DDBJ databases">
        <authorList>
            <person name="Yuan L."/>
        </authorList>
    </citation>
    <scope>NUCLEOTIDE SEQUENCE [LARGE SCALE GENOMIC DNA]</scope>
    <source>
        <strain evidence="11 12">TRM43335</strain>
    </source>
</reference>
<dbReference type="Proteomes" id="UP000473014">
    <property type="component" value="Unassembled WGS sequence"/>
</dbReference>
<evidence type="ECO:0000256" key="7">
    <source>
        <dbReference type="ARBA" id="ARBA00023141"/>
    </source>
</evidence>
<dbReference type="InterPro" id="IPR045186">
    <property type="entry name" value="Indole-3-glycerol_P_synth"/>
</dbReference>
<keyword evidence="7" id="KW-0057">Aromatic amino acid biosynthesis</keyword>
<dbReference type="PANTHER" id="PTHR22854">
    <property type="entry name" value="TRYPTOPHAN BIOSYNTHESIS PROTEIN"/>
    <property type="match status" value="1"/>
</dbReference>
<evidence type="ECO:0000256" key="9">
    <source>
        <dbReference type="SAM" id="MobiDB-lite"/>
    </source>
</evidence>
<evidence type="ECO:0000313" key="12">
    <source>
        <dbReference type="Proteomes" id="UP000473014"/>
    </source>
</evidence>
<evidence type="ECO:0000256" key="6">
    <source>
        <dbReference type="ARBA" id="ARBA00022822"/>
    </source>
</evidence>
<dbReference type="GO" id="GO:0004640">
    <property type="term" value="F:phosphoribosylanthranilate isomerase activity"/>
    <property type="evidence" value="ECO:0007669"/>
    <property type="project" value="TreeGrafter"/>
</dbReference>
<evidence type="ECO:0000256" key="3">
    <source>
        <dbReference type="ARBA" id="ARBA00012362"/>
    </source>
</evidence>
<accession>A0A6G2BJT5</accession>
<evidence type="ECO:0000256" key="4">
    <source>
        <dbReference type="ARBA" id="ARBA00022605"/>
    </source>
</evidence>
<evidence type="ECO:0000259" key="10">
    <source>
        <dbReference type="Pfam" id="PF00218"/>
    </source>
</evidence>
<sequence length="260" mass="27321">MTETLGSDGRPVRPSPGSGAALAQPPTGSFARVLARARAEGRAALVVDVKCRSPRDGELIARERVEGYVRELLGAGVEALAAVTEPQYFGGSPEIARRVRAVSGVPLMRKEFFTSVAQIDESHALGFDAVHLTLRTIGDLGLVREMQARAAELGLEPVIGVHTREEIQQAAELGAHVVGLNNRDIRALELDEGTVGHSEAVTGLLPPEVLVISESGLHSPDDVARAARAGADAVLIGTAVAKSPDPAAFVRTLAAAAWRR</sequence>
<dbReference type="GO" id="GO:0000162">
    <property type="term" value="P:L-tryptophan biosynthetic process"/>
    <property type="evidence" value="ECO:0007669"/>
    <property type="project" value="UniProtKB-UniPathway"/>
</dbReference>
<dbReference type="InterPro" id="IPR013785">
    <property type="entry name" value="Aldolase_TIM"/>
</dbReference>
<evidence type="ECO:0000256" key="2">
    <source>
        <dbReference type="ARBA" id="ARBA00004696"/>
    </source>
</evidence>
<dbReference type="GO" id="GO:0004425">
    <property type="term" value="F:indole-3-glycerol-phosphate synthase activity"/>
    <property type="evidence" value="ECO:0007669"/>
    <property type="project" value="UniProtKB-EC"/>
</dbReference>
<name>A0A6G2BJT5_9ACTN</name>
<organism evidence="11 12">
    <name type="scientific">Streptomyces taklimakanensis</name>
    <dbReference type="NCBI Taxonomy" id="2569853"/>
    <lineage>
        <taxon>Bacteria</taxon>
        <taxon>Bacillati</taxon>
        <taxon>Actinomycetota</taxon>
        <taxon>Actinomycetes</taxon>
        <taxon>Kitasatosporales</taxon>
        <taxon>Streptomycetaceae</taxon>
        <taxon>Streptomyces</taxon>
    </lineage>
</organism>
<protein>
    <recommendedName>
        <fullName evidence="3">indole-3-glycerol-phosphate synthase</fullName>
        <ecNumber evidence="3">4.1.1.48</ecNumber>
    </recommendedName>
</protein>
<evidence type="ECO:0000256" key="5">
    <source>
        <dbReference type="ARBA" id="ARBA00022793"/>
    </source>
</evidence>
<evidence type="ECO:0000256" key="1">
    <source>
        <dbReference type="ARBA" id="ARBA00001633"/>
    </source>
</evidence>